<evidence type="ECO:0000256" key="3">
    <source>
        <dbReference type="ARBA" id="ARBA00022723"/>
    </source>
</evidence>
<gene>
    <name evidence="6" type="ORF">METEAL_11680</name>
</gene>
<dbReference type="PROSITE" id="PS00550">
    <property type="entry name" value="HEMERYTHRINS"/>
    <property type="match status" value="1"/>
</dbReference>
<dbReference type="GO" id="GO:0005344">
    <property type="term" value="F:oxygen carrier activity"/>
    <property type="evidence" value="ECO:0007669"/>
    <property type="project" value="UniProtKB-KW"/>
</dbReference>
<keyword evidence="2" id="KW-0813">Transport</keyword>
<dbReference type="InterPro" id="IPR012827">
    <property type="entry name" value="Hemerythrin_metal-bd"/>
</dbReference>
<dbReference type="InterPro" id="IPR035938">
    <property type="entry name" value="Hemerythrin-like_sf"/>
</dbReference>
<dbReference type="InterPro" id="IPR050669">
    <property type="entry name" value="Hemerythrin"/>
</dbReference>
<comment type="similarity">
    <text evidence="1">Belongs to the hemerythrin family.</text>
</comment>
<keyword evidence="3" id="KW-0479">Metal-binding</keyword>
<protein>
    <recommendedName>
        <fullName evidence="5">Hemerythrin-like domain-containing protein</fullName>
    </recommendedName>
</protein>
<dbReference type="Gene3D" id="1.20.120.50">
    <property type="entry name" value="Hemerythrin-like"/>
    <property type="match status" value="1"/>
</dbReference>
<dbReference type="CDD" id="cd12107">
    <property type="entry name" value="Hemerythrin"/>
    <property type="match status" value="1"/>
</dbReference>
<dbReference type="NCBIfam" id="NF033749">
    <property type="entry name" value="bact_hemeryth"/>
    <property type="match status" value="1"/>
</dbReference>
<dbReference type="NCBIfam" id="TIGR02481">
    <property type="entry name" value="hemeryth_dom"/>
    <property type="match status" value="1"/>
</dbReference>
<accession>A0AA48GJ19</accession>
<evidence type="ECO:0000259" key="5">
    <source>
        <dbReference type="Pfam" id="PF01814"/>
    </source>
</evidence>
<sequence length="136" mass="15937">MRIQWGEQFITGHGLVDHQHEALFAAINEFDLALEAGLAPQRMDEMLAFLERYAREHFVTEEFLMVRADYPSLALHKTEHERLLLRVKFIRELRDQDPSLVPPEGLGKFLGDWLTNHILTWDLAVFEYLKEHPVEA</sequence>
<dbReference type="Pfam" id="PF01814">
    <property type="entry name" value="Hemerythrin"/>
    <property type="match status" value="1"/>
</dbReference>
<keyword evidence="2" id="KW-0561">Oxygen transport</keyword>
<dbReference type="Proteomes" id="UP001238179">
    <property type="component" value="Chromosome"/>
</dbReference>
<name>A0AA48GJ19_9BACT</name>
<dbReference type="RefSeq" id="WP_316414896.1">
    <property type="nucleotide sequence ID" value="NZ_AP027080.1"/>
</dbReference>
<keyword evidence="4" id="KW-0408">Iron</keyword>
<dbReference type="AlphaFoldDB" id="A0AA48GJ19"/>
<dbReference type="InterPro" id="IPR016131">
    <property type="entry name" value="Haemerythrin_Fe_BS"/>
</dbReference>
<evidence type="ECO:0000313" key="6">
    <source>
        <dbReference type="EMBL" id="BDU71994.1"/>
    </source>
</evidence>
<evidence type="ECO:0000313" key="7">
    <source>
        <dbReference type="Proteomes" id="UP001238179"/>
    </source>
</evidence>
<dbReference type="PANTHER" id="PTHR37164">
    <property type="entry name" value="BACTERIOHEMERYTHRIN"/>
    <property type="match status" value="1"/>
</dbReference>
<evidence type="ECO:0000256" key="2">
    <source>
        <dbReference type="ARBA" id="ARBA00022621"/>
    </source>
</evidence>
<evidence type="ECO:0000256" key="1">
    <source>
        <dbReference type="ARBA" id="ARBA00010587"/>
    </source>
</evidence>
<organism evidence="6 7">
    <name type="scientific">Mesoterricola silvestris</name>
    <dbReference type="NCBI Taxonomy" id="2927979"/>
    <lineage>
        <taxon>Bacteria</taxon>
        <taxon>Pseudomonadati</taxon>
        <taxon>Acidobacteriota</taxon>
        <taxon>Holophagae</taxon>
        <taxon>Holophagales</taxon>
        <taxon>Holophagaceae</taxon>
        <taxon>Mesoterricola</taxon>
    </lineage>
</organism>
<dbReference type="SUPFAM" id="SSF47188">
    <property type="entry name" value="Hemerythrin-like"/>
    <property type="match status" value="1"/>
</dbReference>
<keyword evidence="7" id="KW-1185">Reference proteome</keyword>
<proteinExistence type="inferred from homology"/>
<dbReference type="InterPro" id="IPR012312">
    <property type="entry name" value="Hemerythrin-like"/>
</dbReference>
<dbReference type="EMBL" id="AP027080">
    <property type="protein sequence ID" value="BDU71994.1"/>
    <property type="molecule type" value="Genomic_DNA"/>
</dbReference>
<dbReference type="PANTHER" id="PTHR37164:SF1">
    <property type="entry name" value="BACTERIOHEMERYTHRIN"/>
    <property type="match status" value="1"/>
</dbReference>
<feature type="domain" description="Hemerythrin-like" evidence="5">
    <location>
        <begin position="14"/>
        <end position="128"/>
    </location>
</feature>
<dbReference type="KEGG" id="msil:METEAL_11680"/>
<reference evidence="7" key="1">
    <citation type="journal article" date="2023" name="Int. J. Syst. Evol. Microbiol.">
        <title>Mesoterricola silvestris gen. nov., sp. nov., Mesoterricola sediminis sp. nov., Geothrix oryzae sp. nov., Geothrix edaphica sp. nov., Geothrix rubra sp. nov., and Geothrix limicola sp. nov., six novel members of Acidobacteriota isolated from soils.</title>
        <authorList>
            <person name="Itoh H."/>
            <person name="Sugisawa Y."/>
            <person name="Mise K."/>
            <person name="Xu Z."/>
            <person name="Kuniyasu M."/>
            <person name="Ushijima N."/>
            <person name="Kawano K."/>
            <person name="Kobayashi E."/>
            <person name="Shiratori Y."/>
            <person name="Masuda Y."/>
            <person name="Senoo K."/>
        </authorList>
    </citation>
    <scope>NUCLEOTIDE SEQUENCE [LARGE SCALE GENOMIC DNA]</scope>
    <source>
        <strain evidence="7">W79</strain>
    </source>
</reference>
<dbReference type="GO" id="GO:0046872">
    <property type="term" value="F:metal ion binding"/>
    <property type="evidence" value="ECO:0007669"/>
    <property type="project" value="UniProtKB-KW"/>
</dbReference>
<evidence type="ECO:0000256" key="4">
    <source>
        <dbReference type="ARBA" id="ARBA00023004"/>
    </source>
</evidence>